<accession>A0ACC2XNK5</accession>
<proteinExistence type="predicted"/>
<keyword evidence="2" id="KW-1185">Reference proteome</keyword>
<organism evidence="1 2">
    <name type="scientific">Naganishia onofrii</name>
    <dbReference type="NCBI Taxonomy" id="1851511"/>
    <lineage>
        <taxon>Eukaryota</taxon>
        <taxon>Fungi</taxon>
        <taxon>Dikarya</taxon>
        <taxon>Basidiomycota</taxon>
        <taxon>Agaricomycotina</taxon>
        <taxon>Tremellomycetes</taxon>
        <taxon>Filobasidiales</taxon>
        <taxon>Filobasidiaceae</taxon>
        <taxon>Naganishia</taxon>
    </lineage>
</organism>
<reference evidence="1" key="1">
    <citation type="submission" date="2023-04" db="EMBL/GenBank/DDBJ databases">
        <title>Draft Genome sequencing of Naganishia species isolated from polar environments using Oxford Nanopore Technology.</title>
        <authorList>
            <person name="Leo P."/>
            <person name="Venkateswaran K."/>
        </authorList>
    </citation>
    <scope>NUCLEOTIDE SEQUENCE</scope>
    <source>
        <strain evidence="1">DBVPG 5303</strain>
    </source>
</reference>
<dbReference type="EMBL" id="JASBWV010000008">
    <property type="protein sequence ID" value="KAJ9125029.1"/>
    <property type="molecule type" value="Genomic_DNA"/>
</dbReference>
<evidence type="ECO:0000313" key="1">
    <source>
        <dbReference type="EMBL" id="KAJ9125029.1"/>
    </source>
</evidence>
<dbReference type="Proteomes" id="UP001234202">
    <property type="component" value="Unassembled WGS sequence"/>
</dbReference>
<name>A0ACC2XNK5_9TREE</name>
<protein>
    <submittedName>
        <fullName evidence="1">Uncharacterized protein</fullName>
    </submittedName>
</protein>
<sequence>MSVHFFPYCKKIASAFANMTSELYFATRQDQPAVLSGYAFATADTDMTPKAYTTWQQPLQPHERINNHAIQQGGPIASYGRVLGDRTTLYKYLNPHLIAYSSFFDDGSNQASVNIMDSVSGSIVYQVLIENVDAQKGIPVVLAENWMVFTYTEKSSTGKGGSGSRLVSVELFEGVEDEKRQRSVIAQHVVFHITDMILDR</sequence>
<comment type="caution">
    <text evidence="1">The sequence shown here is derived from an EMBL/GenBank/DDBJ whole genome shotgun (WGS) entry which is preliminary data.</text>
</comment>
<gene>
    <name evidence="1" type="ORF">QFC24_002963</name>
</gene>
<evidence type="ECO:0000313" key="2">
    <source>
        <dbReference type="Proteomes" id="UP001234202"/>
    </source>
</evidence>